<protein>
    <recommendedName>
        <fullName evidence="4 8">L-ectoine synthase</fullName>
        <ecNumber evidence="3 8">4.2.1.108</ecNumber>
    </recommendedName>
    <alternativeName>
        <fullName evidence="6 8">N-acetyldiaminobutyrate dehydratase</fullName>
    </alternativeName>
</protein>
<organism evidence="9">
    <name type="scientific">Burkholderia cenocepacia</name>
    <dbReference type="NCBI Taxonomy" id="95486"/>
    <lineage>
        <taxon>Bacteria</taxon>
        <taxon>Pseudomonadati</taxon>
        <taxon>Pseudomonadota</taxon>
        <taxon>Betaproteobacteria</taxon>
        <taxon>Burkholderiales</taxon>
        <taxon>Burkholderiaceae</taxon>
        <taxon>Burkholderia</taxon>
        <taxon>Burkholderia cepacia complex</taxon>
    </lineage>
</organism>
<evidence type="ECO:0000256" key="3">
    <source>
        <dbReference type="ARBA" id="ARBA00013192"/>
    </source>
</evidence>
<accession>A0A071ME40</accession>
<evidence type="ECO:0000256" key="8">
    <source>
        <dbReference type="HAMAP-Rule" id="MF_01255"/>
    </source>
</evidence>
<reference evidence="9" key="1">
    <citation type="submission" date="2014-04" db="EMBL/GenBank/DDBJ databases">
        <title>In planta biocontrol of soil-borne Fusarium wilt of banana through a plant endophytic bacterium, Burkholderia cenocepacia 869T2.</title>
        <authorList>
            <person name="Ho Y.-N."/>
            <person name="Chiang H.-M."/>
            <person name="Chao C.-P."/>
            <person name="Su C.-C."/>
            <person name="Hsu H.-F."/>
            <person name="Guo C.-T."/>
            <person name="Hsieh J.-L."/>
            <person name="Huang C.-C."/>
        </authorList>
    </citation>
    <scope>NUCLEOTIDE SEQUENCE [LARGE SCALE GENOMIC DNA]</scope>
    <source>
        <strain evidence="9">869T2</strain>
    </source>
</reference>
<name>A0A071ME40_9BURK</name>
<gene>
    <name evidence="8 9" type="primary">ectC</name>
    <name evidence="9" type="ORF">DT99_12880</name>
</gene>
<proteinExistence type="inferred from homology"/>
<evidence type="ECO:0000256" key="1">
    <source>
        <dbReference type="ARBA" id="ARBA00005181"/>
    </source>
</evidence>
<sequence length="132" mass="14676">MIVVRSADIANTERHARGPGWDSKRMIVRQDGVGYSVHETRVHEGAELHLHYKNHFETNYCVAGEGEVVDTATGTVHRITPGTIYALNLNDPHILRATRGDLHLVCVFNPPLTGLETHREDGSYALPAERQA</sequence>
<comment type="pathway">
    <text evidence="1 8">Amine and polyamine biosynthesis; ectoine biosynthesis; L-ectoine from L-aspartate 4-semialdehyde: step 3/3.</text>
</comment>
<dbReference type="EMBL" id="JJOA01000011">
    <property type="protein sequence ID" value="KEA59127.1"/>
    <property type="molecule type" value="Genomic_DNA"/>
</dbReference>
<evidence type="ECO:0000256" key="7">
    <source>
        <dbReference type="ARBA" id="ARBA00048714"/>
    </source>
</evidence>
<dbReference type="InterPro" id="IPR010462">
    <property type="entry name" value="Ectoine_synth"/>
</dbReference>
<evidence type="ECO:0000256" key="2">
    <source>
        <dbReference type="ARBA" id="ARBA00009637"/>
    </source>
</evidence>
<evidence type="ECO:0000256" key="4">
    <source>
        <dbReference type="ARBA" id="ARBA00019707"/>
    </source>
</evidence>
<dbReference type="Gene3D" id="2.60.120.10">
    <property type="entry name" value="Jelly Rolls"/>
    <property type="match status" value="1"/>
</dbReference>
<comment type="catalytic activity">
    <reaction evidence="7 8">
        <text>(2S)-4-acetamido-2-aminobutanoate = L-ectoine + H2O</text>
        <dbReference type="Rhea" id="RHEA:17281"/>
        <dbReference type="ChEBI" id="CHEBI:15377"/>
        <dbReference type="ChEBI" id="CHEBI:58515"/>
        <dbReference type="ChEBI" id="CHEBI:58929"/>
        <dbReference type="EC" id="4.2.1.108"/>
    </reaction>
</comment>
<dbReference type="NCBIfam" id="NF009806">
    <property type="entry name" value="PRK13290.1"/>
    <property type="match status" value="1"/>
</dbReference>
<dbReference type="GO" id="GO:0019491">
    <property type="term" value="P:ectoine biosynthetic process"/>
    <property type="evidence" value="ECO:0007669"/>
    <property type="project" value="UniProtKB-UniRule"/>
</dbReference>
<keyword evidence="5 8" id="KW-0456">Lyase</keyword>
<dbReference type="Pfam" id="PF06339">
    <property type="entry name" value="Ectoine_synth"/>
    <property type="match status" value="1"/>
</dbReference>
<dbReference type="HAMAP" id="MF_01255">
    <property type="entry name" value="Ectoine_synth"/>
    <property type="match status" value="1"/>
</dbReference>
<evidence type="ECO:0000313" key="9">
    <source>
        <dbReference type="EMBL" id="KEA59127.1"/>
    </source>
</evidence>
<comment type="caution">
    <text evidence="9">The sequence shown here is derived from an EMBL/GenBank/DDBJ whole genome shotgun (WGS) entry which is preliminary data.</text>
</comment>
<dbReference type="GO" id="GO:0033990">
    <property type="term" value="F:ectoine synthase activity"/>
    <property type="evidence" value="ECO:0007669"/>
    <property type="project" value="UniProtKB-EC"/>
</dbReference>
<dbReference type="UniPathway" id="UPA00067">
    <property type="reaction ID" value="UER00123"/>
</dbReference>
<evidence type="ECO:0000256" key="5">
    <source>
        <dbReference type="ARBA" id="ARBA00023239"/>
    </source>
</evidence>
<comment type="similarity">
    <text evidence="2 8">Belongs to the ectoine synthase family.</text>
</comment>
<dbReference type="InterPro" id="IPR014710">
    <property type="entry name" value="RmlC-like_jellyroll"/>
</dbReference>
<dbReference type="AlphaFoldDB" id="A0A071ME40"/>
<dbReference type="PANTHER" id="PTHR39289:SF1">
    <property type="entry name" value="L-ECTOINE SYNTHASE"/>
    <property type="match status" value="1"/>
</dbReference>
<dbReference type="CDD" id="cd06978">
    <property type="entry name" value="cupin_EctC"/>
    <property type="match status" value="1"/>
</dbReference>
<dbReference type="EC" id="4.2.1.108" evidence="3 8"/>
<evidence type="ECO:0000256" key="6">
    <source>
        <dbReference type="ARBA" id="ARBA00033271"/>
    </source>
</evidence>
<dbReference type="PANTHER" id="PTHR39289">
    <property type="match status" value="1"/>
</dbReference>
<dbReference type="SUPFAM" id="SSF51182">
    <property type="entry name" value="RmlC-like cupins"/>
    <property type="match status" value="1"/>
</dbReference>
<comment type="function">
    <text evidence="8">Catalyzes the circularization of gamma-N-acetyl-alpha,gamma-diaminobutyric acid (ADABA) to ectoine (1,4,5,6-tetrahydro-2-methyl-4-pyrimidine carboxylic acid), which is an excellent osmoprotectant.</text>
</comment>
<dbReference type="InterPro" id="IPR011051">
    <property type="entry name" value="RmlC_Cupin_sf"/>
</dbReference>
<dbReference type="OrthoDB" id="9801830at2"/>